<evidence type="ECO:0000256" key="1">
    <source>
        <dbReference type="SAM" id="MobiDB-lite"/>
    </source>
</evidence>
<comment type="caution">
    <text evidence="3">The sequence shown here is derived from an EMBL/GenBank/DDBJ whole genome shotgun (WGS) entry which is preliminary data.</text>
</comment>
<reference evidence="3 4" key="1">
    <citation type="submission" date="2018-05" db="EMBL/GenBank/DDBJ databases">
        <title>Genome sequencing and assembly of the regulated plant pathogen Lachnellula willkommii and related sister species for the development of diagnostic species identification markers.</title>
        <authorList>
            <person name="Giroux E."/>
            <person name="Bilodeau G."/>
        </authorList>
    </citation>
    <scope>NUCLEOTIDE SEQUENCE [LARGE SCALE GENOMIC DNA]</scope>
    <source>
        <strain evidence="3 4">CBS 160.35</strain>
    </source>
</reference>
<feature type="chain" id="PRO_5034749126" evidence="2">
    <location>
        <begin position="18"/>
        <end position="257"/>
    </location>
</feature>
<dbReference type="EMBL" id="QGMI01000366">
    <property type="protein sequence ID" value="TVY41869.1"/>
    <property type="molecule type" value="Genomic_DNA"/>
</dbReference>
<gene>
    <name evidence="3" type="ORF">LOCC1_G007384</name>
</gene>
<proteinExistence type="predicted"/>
<organism evidence="3 4">
    <name type="scientific">Lachnellula occidentalis</name>
    <dbReference type="NCBI Taxonomy" id="215460"/>
    <lineage>
        <taxon>Eukaryota</taxon>
        <taxon>Fungi</taxon>
        <taxon>Dikarya</taxon>
        <taxon>Ascomycota</taxon>
        <taxon>Pezizomycotina</taxon>
        <taxon>Leotiomycetes</taxon>
        <taxon>Helotiales</taxon>
        <taxon>Lachnaceae</taxon>
        <taxon>Lachnellula</taxon>
    </lineage>
</organism>
<dbReference type="AlphaFoldDB" id="A0A8H8UF54"/>
<evidence type="ECO:0000256" key="2">
    <source>
        <dbReference type="SAM" id="SignalP"/>
    </source>
</evidence>
<sequence>MFRFCLVLSVLARCLNAQSIINGQIFTPGIAIVDAPQPNTPLGGDALQIALDVSSNGQLQLPPYPANPVSAIHNITIYLSSYTTGKNFTVSNGTASASNAGLGAIMQQEPGSTVKHVNWVWPDCMVGNGDPTGPNSSRGVYNRQISLRQNFRLNGTDQYTIFDLPIHVTNNIPKEGTRASCDALNNPLIDESALVASANNFTRIAGTAIQTGGNGEGLGKPKPDAQPKDGIGGAGALEWRTGIPCAWLAVFVIMLTL</sequence>
<name>A0A8H8UF54_9HELO</name>
<evidence type="ECO:0000313" key="4">
    <source>
        <dbReference type="Proteomes" id="UP000443090"/>
    </source>
</evidence>
<evidence type="ECO:0000313" key="3">
    <source>
        <dbReference type="EMBL" id="TVY41869.1"/>
    </source>
</evidence>
<keyword evidence="4" id="KW-1185">Reference proteome</keyword>
<dbReference type="Proteomes" id="UP000443090">
    <property type="component" value="Unassembled WGS sequence"/>
</dbReference>
<keyword evidence="2" id="KW-0732">Signal</keyword>
<feature type="signal peptide" evidence="2">
    <location>
        <begin position="1"/>
        <end position="17"/>
    </location>
</feature>
<accession>A0A8H8UF54</accession>
<protein>
    <submittedName>
        <fullName evidence="3">Uncharacterized protein</fullName>
    </submittedName>
</protein>
<feature type="region of interest" description="Disordered" evidence="1">
    <location>
        <begin position="210"/>
        <end position="231"/>
    </location>
</feature>
<dbReference type="OrthoDB" id="3267335at2759"/>